<dbReference type="PANTHER" id="PTHR30146">
    <property type="entry name" value="LACI-RELATED TRANSCRIPTIONAL REPRESSOR"/>
    <property type="match status" value="1"/>
</dbReference>
<feature type="domain" description="HTH lacI-type" evidence="5">
    <location>
        <begin position="7"/>
        <end position="61"/>
    </location>
</feature>
<evidence type="ECO:0000256" key="1">
    <source>
        <dbReference type="ARBA" id="ARBA00023015"/>
    </source>
</evidence>
<sequence>MRGSGRATIKDVAKAAGVSPTTVSHALNGKGTVRRETVERIERVAAEIGYRASPIAQGLQSSRLGLLALVIRPLHSLDTFLPEGVDYFLRMSGAASLAAMEHGYSMMLIDDPTRPDAPLSATAADAYIVTEPFENDPVLTMLSERNIPFVSVGSDPARPGQFVELATRDWEEAILVLDHLAEAGGTRIALLTGTDQNAWNRESEDAYRDWCARRGQQPDLAAFPEVEGERVGEAAAERFFGADGSHPDAVFCLTGRHAAGLNAAVAARGMRVPEDVLIAAGSGAMQNRMSTPSVTTLDLHPEGIAALAVEVAVRLAEGRPTAEFREVPRATLDIRESTSRGAIPPAQRHGYSADPMSAAQG</sequence>
<name>A0ABS1SJX9_9MICO</name>
<dbReference type="PROSITE" id="PS00356">
    <property type="entry name" value="HTH_LACI_1"/>
    <property type="match status" value="1"/>
</dbReference>
<evidence type="ECO:0000256" key="2">
    <source>
        <dbReference type="ARBA" id="ARBA00023125"/>
    </source>
</evidence>
<evidence type="ECO:0000313" key="7">
    <source>
        <dbReference type="EMBL" id="MBL3679593.1"/>
    </source>
</evidence>
<dbReference type="Gene3D" id="3.40.50.2300">
    <property type="match status" value="2"/>
</dbReference>
<feature type="domain" description="HTH cro/C1-type" evidence="6">
    <location>
        <begin position="8"/>
        <end position="44"/>
    </location>
</feature>
<dbReference type="SUPFAM" id="SSF53822">
    <property type="entry name" value="Periplasmic binding protein-like I"/>
    <property type="match status" value="1"/>
</dbReference>
<dbReference type="InterPro" id="IPR010982">
    <property type="entry name" value="Lambda_DNA-bd_dom_sf"/>
</dbReference>
<dbReference type="Proteomes" id="UP001645859">
    <property type="component" value="Unassembled WGS sequence"/>
</dbReference>
<dbReference type="InterPro" id="IPR046335">
    <property type="entry name" value="LacI/GalR-like_sensor"/>
</dbReference>
<dbReference type="SMART" id="SM00354">
    <property type="entry name" value="HTH_LACI"/>
    <property type="match status" value="1"/>
</dbReference>
<evidence type="ECO:0000313" key="8">
    <source>
        <dbReference type="Proteomes" id="UP001645859"/>
    </source>
</evidence>
<dbReference type="PROSITE" id="PS50943">
    <property type="entry name" value="HTH_CROC1"/>
    <property type="match status" value="1"/>
</dbReference>
<dbReference type="RefSeq" id="WP_202344882.1">
    <property type="nucleotide sequence ID" value="NZ_BAAAPI010000014.1"/>
</dbReference>
<evidence type="ECO:0000259" key="6">
    <source>
        <dbReference type="PROSITE" id="PS50943"/>
    </source>
</evidence>
<dbReference type="Pfam" id="PF13377">
    <property type="entry name" value="Peripla_BP_3"/>
    <property type="match status" value="1"/>
</dbReference>
<evidence type="ECO:0000256" key="4">
    <source>
        <dbReference type="SAM" id="MobiDB-lite"/>
    </source>
</evidence>
<evidence type="ECO:0000259" key="5">
    <source>
        <dbReference type="PROSITE" id="PS50932"/>
    </source>
</evidence>
<accession>A0ABS1SJX9</accession>
<dbReference type="PROSITE" id="PS50932">
    <property type="entry name" value="HTH_LACI_2"/>
    <property type="match status" value="1"/>
</dbReference>
<dbReference type="EMBL" id="QYAC01000005">
    <property type="protein sequence ID" value="MBL3679593.1"/>
    <property type="molecule type" value="Genomic_DNA"/>
</dbReference>
<dbReference type="InterPro" id="IPR001387">
    <property type="entry name" value="Cro/C1-type_HTH"/>
</dbReference>
<protein>
    <submittedName>
        <fullName evidence="7">LacI family transcriptional regulator</fullName>
    </submittedName>
</protein>
<proteinExistence type="predicted"/>
<comment type="caution">
    <text evidence="7">The sequence shown here is derived from an EMBL/GenBank/DDBJ whole genome shotgun (WGS) entry which is preliminary data.</text>
</comment>
<dbReference type="InterPro" id="IPR028082">
    <property type="entry name" value="Peripla_BP_I"/>
</dbReference>
<keyword evidence="8" id="KW-1185">Reference proteome</keyword>
<reference evidence="7 8" key="1">
    <citation type="submission" date="2018-09" db="EMBL/GenBank/DDBJ databases">
        <title>Comparative genomics of Leucobacter spp.</title>
        <authorList>
            <person name="Reis A.C."/>
            <person name="Kolvenbach B.A."/>
            <person name="Corvini P.F.X."/>
            <person name="Nunes O.C."/>
        </authorList>
    </citation>
    <scope>NUCLEOTIDE SEQUENCE [LARGE SCALE GENOMIC DNA]</scope>
    <source>
        <strain evidence="7 8">TAN 31504</strain>
    </source>
</reference>
<evidence type="ECO:0000256" key="3">
    <source>
        <dbReference type="ARBA" id="ARBA00023163"/>
    </source>
</evidence>
<dbReference type="CDD" id="cd01392">
    <property type="entry name" value="HTH_LacI"/>
    <property type="match status" value="1"/>
</dbReference>
<feature type="region of interest" description="Disordered" evidence="4">
    <location>
        <begin position="333"/>
        <end position="361"/>
    </location>
</feature>
<gene>
    <name evidence="7" type="ORF">D3230_09865</name>
</gene>
<dbReference type="Pfam" id="PF00356">
    <property type="entry name" value="LacI"/>
    <property type="match status" value="1"/>
</dbReference>
<dbReference type="Gene3D" id="1.10.260.40">
    <property type="entry name" value="lambda repressor-like DNA-binding domains"/>
    <property type="match status" value="1"/>
</dbReference>
<dbReference type="PANTHER" id="PTHR30146:SF153">
    <property type="entry name" value="LACTOSE OPERON REPRESSOR"/>
    <property type="match status" value="1"/>
</dbReference>
<dbReference type="InterPro" id="IPR000843">
    <property type="entry name" value="HTH_LacI"/>
</dbReference>
<keyword evidence="1" id="KW-0805">Transcription regulation</keyword>
<keyword evidence="2" id="KW-0238">DNA-binding</keyword>
<dbReference type="PRINTS" id="PR00036">
    <property type="entry name" value="HTHLACI"/>
</dbReference>
<keyword evidence="3" id="KW-0804">Transcription</keyword>
<organism evidence="7 8">
    <name type="scientific">Leucobacter chromiireducens subsp. solipictus</name>
    <dbReference type="NCBI Taxonomy" id="398235"/>
    <lineage>
        <taxon>Bacteria</taxon>
        <taxon>Bacillati</taxon>
        <taxon>Actinomycetota</taxon>
        <taxon>Actinomycetes</taxon>
        <taxon>Micrococcales</taxon>
        <taxon>Microbacteriaceae</taxon>
        <taxon>Leucobacter</taxon>
    </lineage>
</organism>
<dbReference type="SUPFAM" id="SSF47413">
    <property type="entry name" value="lambda repressor-like DNA-binding domains"/>
    <property type="match status" value="1"/>
</dbReference>